<dbReference type="PANTHER" id="PTHR42856">
    <property type="entry name" value="ACYL-COENZYME A THIOESTERASE PAAI"/>
    <property type="match status" value="1"/>
</dbReference>
<proteinExistence type="predicted"/>
<evidence type="ECO:0000313" key="3">
    <source>
        <dbReference type="EMBL" id="AKB41719.1"/>
    </source>
</evidence>
<gene>
    <name evidence="3" type="ORF">MSMAW_2728</name>
</gene>
<dbReference type="InterPro" id="IPR029069">
    <property type="entry name" value="HotDog_dom_sf"/>
</dbReference>
<feature type="domain" description="Thioesterase" evidence="2">
    <location>
        <begin position="66"/>
        <end position="135"/>
    </location>
</feature>
<name>A0A0E3Q076_METMZ</name>
<evidence type="ECO:0000313" key="4">
    <source>
        <dbReference type="Proteomes" id="UP000033058"/>
    </source>
</evidence>
<dbReference type="GO" id="GO:0016289">
    <property type="term" value="F:acyl-CoA hydrolase activity"/>
    <property type="evidence" value="ECO:0007669"/>
    <property type="project" value="TreeGrafter"/>
</dbReference>
<dbReference type="EMBL" id="CP009509">
    <property type="protein sequence ID" value="AKB41719.1"/>
    <property type="molecule type" value="Genomic_DNA"/>
</dbReference>
<dbReference type="Proteomes" id="UP000033058">
    <property type="component" value="Chromosome"/>
</dbReference>
<dbReference type="InterPro" id="IPR003736">
    <property type="entry name" value="PAAI_dom"/>
</dbReference>
<dbReference type="InterPro" id="IPR052723">
    <property type="entry name" value="Acyl-CoA_thioesterase_PaaI"/>
</dbReference>
<organism evidence="3 4">
    <name type="scientific">Methanosarcina mazei WWM610</name>
    <dbReference type="NCBI Taxonomy" id="1434117"/>
    <lineage>
        <taxon>Archaea</taxon>
        <taxon>Methanobacteriati</taxon>
        <taxon>Methanobacteriota</taxon>
        <taxon>Stenosarchaea group</taxon>
        <taxon>Methanomicrobia</taxon>
        <taxon>Methanosarcinales</taxon>
        <taxon>Methanosarcinaceae</taxon>
        <taxon>Methanosarcina</taxon>
    </lineage>
</organism>
<dbReference type="CDD" id="cd03443">
    <property type="entry name" value="PaaI_thioesterase"/>
    <property type="match status" value="1"/>
</dbReference>
<evidence type="ECO:0000256" key="1">
    <source>
        <dbReference type="ARBA" id="ARBA00022801"/>
    </source>
</evidence>
<dbReference type="PANTHER" id="PTHR42856:SF1">
    <property type="entry name" value="ACYL-COENZYME A THIOESTERASE PAAI"/>
    <property type="match status" value="1"/>
</dbReference>
<dbReference type="HOGENOM" id="CLU_089876_11_2_2"/>
<dbReference type="SUPFAM" id="SSF54637">
    <property type="entry name" value="Thioesterase/thiol ester dehydrase-isomerase"/>
    <property type="match status" value="1"/>
</dbReference>
<dbReference type="PATRIC" id="fig|1434117.4.peg.3470"/>
<sequence>MKSDFADNTLLALTGAIIMENLINFFKKDKFAMHSGIQLLEASPGYAKARMEIEEKHLNALRAVQGGALFTLADLAFAAASNAYGIAAVGINSNISFVKAATKGTLIAEAKETSINPKIATYTVNITDEEGDLVAIFMGMVYRKKFTLDFSEA</sequence>
<evidence type="ECO:0000259" key="2">
    <source>
        <dbReference type="Pfam" id="PF03061"/>
    </source>
</evidence>
<dbReference type="GeneID" id="24852503"/>
<keyword evidence="1" id="KW-0378">Hydrolase</keyword>
<accession>A0A0E3Q076</accession>
<dbReference type="RefSeq" id="WP_011033829.1">
    <property type="nucleotide sequence ID" value="NZ_CP009509.1"/>
</dbReference>
<dbReference type="InterPro" id="IPR006683">
    <property type="entry name" value="Thioestr_dom"/>
</dbReference>
<protein>
    <submittedName>
        <fullName evidence="3">Phenylacetic acid degradation protein paaI</fullName>
    </submittedName>
</protein>
<reference evidence="3 4" key="1">
    <citation type="submission" date="2014-07" db="EMBL/GenBank/DDBJ databases">
        <title>Methanogenic archaea and the global carbon cycle.</title>
        <authorList>
            <person name="Henriksen J.R."/>
            <person name="Luke J."/>
            <person name="Reinhart S."/>
            <person name="Benedict M.N."/>
            <person name="Youngblut N.D."/>
            <person name="Metcalf M.E."/>
            <person name="Whitaker R.J."/>
            <person name="Metcalf W.W."/>
        </authorList>
    </citation>
    <scope>NUCLEOTIDE SEQUENCE [LARGE SCALE GENOMIC DNA]</scope>
    <source>
        <strain evidence="3 4">WWM610</strain>
    </source>
</reference>
<dbReference type="NCBIfam" id="TIGR00369">
    <property type="entry name" value="unchar_dom_1"/>
    <property type="match status" value="1"/>
</dbReference>
<dbReference type="Gene3D" id="3.10.129.10">
    <property type="entry name" value="Hotdog Thioesterase"/>
    <property type="match status" value="1"/>
</dbReference>
<dbReference type="AlphaFoldDB" id="A0A0E3Q076"/>
<dbReference type="Pfam" id="PF03061">
    <property type="entry name" value="4HBT"/>
    <property type="match status" value="1"/>
</dbReference>